<keyword evidence="2" id="KW-1185">Reference proteome</keyword>
<dbReference type="AlphaFoldDB" id="A0A2W1LM13"/>
<proteinExistence type="predicted"/>
<gene>
    <name evidence="1" type="ORF">DNH61_10770</name>
</gene>
<dbReference type="OrthoDB" id="2910298at2"/>
<reference evidence="1 2" key="1">
    <citation type="submission" date="2018-06" db="EMBL/GenBank/DDBJ databases">
        <title>Paenibacillus imtechensis sp. nov.</title>
        <authorList>
            <person name="Pinnaka A.K."/>
            <person name="Singh H."/>
            <person name="Kaur M."/>
        </authorList>
    </citation>
    <scope>NUCLEOTIDE SEQUENCE [LARGE SCALE GENOMIC DNA]</scope>
    <source>
        <strain evidence="1 2">SMB1</strain>
    </source>
</reference>
<evidence type="ECO:0000313" key="1">
    <source>
        <dbReference type="EMBL" id="PZD95915.1"/>
    </source>
</evidence>
<evidence type="ECO:0000313" key="2">
    <source>
        <dbReference type="Proteomes" id="UP000249522"/>
    </source>
</evidence>
<accession>A0A2W1LM13</accession>
<sequence>MVMSVTGTAEGVKVKAGGPPVQTEQELEIVKRYVIMGIAMRILDHDIRIVGRAPMKLPRFYESLLRALQDRVLLEMAAMRKQFRELGIKIYDEQRSPERLTARYVCRGYHHQFSLLWNFVRVEAERILKSYTPETEG</sequence>
<protein>
    <submittedName>
        <fullName evidence="1">Uncharacterized protein</fullName>
    </submittedName>
</protein>
<dbReference type="InterPro" id="IPR058600">
    <property type="entry name" value="YhjD-like"/>
</dbReference>
<comment type="caution">
    <text evidence="1">The sequence shown here is derived from an EMBL/GenBank/DDBJ whole genome shotgun (WGS) entry which is preliminary data.</text>
</comment>
<dbReference type="EMBL" id="QKRB01000043">
    <property type="protein sequence ID" value="PZD95915.1"/>
    <property type="molecule type" value="Genomic_DNA"/>
</dbReference>
<dbReference type="Proteomes" id="UP000249522">
    <property type="component" value="Unassembled WGS sequence"/>
</dbReference>
<name>A0A2W1LM13_9BACL</name>
<organism evidence="1 2">
    <name type="scientific">Paenibacillus sambharensis</name>
    <dbReference type="NCBI Taxonomy" id="1803190"/>
    <lineage>
        <taxon>Bacteria</taxon>
        <taxon>Bacillati</taxon>
        <taxon>Bacillota</taxon>
        <taxon>Bacilli</taxon>
        <taxon>Bacillales</taxon>
        <taxon>Paenibacillaceae</taxon>
        <taxon>Paenibacillus</taxon>
    </lineage>
</organism>
<dbReference type="Pfam" id="PF26325">
    <property type="entry name" value="YhjD"/>
    <property type="match status" value="1"/>
</dbReference>
<dbReference type="RefSeq" id="WP_111146660.1">
    <property type="nucleotide sequence ID" value="NZ_QKRB01000043.1"/>
</dbReference>